<dbReference type="EMBL" id="BAABHA010000015">
    <property type="protein sequence ID" value="GAA4392168.1"/>
    <property type="molecule type" value="Genomic_DNA"/>
</dbReference>
<evidence type="ECO:0000313" key="2">
    <source>
        <dbReference type="EMBL" id="GAA4392168.1"/>
    </source>
</evidence>
<evidence type="ECO:0000313" key="3">
    <source>
        <dbReference type="Proteomes" id="UP001500454"/>
    </source>
</evidence>
<proteinExistence type="predicted"/>
<organism evidence="2 3">
    <name type="scientific">Hymenobacter koreensis</name>
    <dbReference type="NCBI Taxonomy" id="1084523"/>
    <lineage>
        <taxon>Bacteria</taxon>
        <taxon>Pseudomonadati</taxon>
        <taxon>Bacteroidota</taxon>
        <taxon>Cytophagia</taxon>
        <taxon>Cytophagales</taxon>
        <taxon>Hymenobacteraceae</taxon>
        <taxon>Hymenobacter</taxon>
    </lineage>
</organism>
<feature type="domain" description="DUF551" evidence="1">
    <location>
        <begin position="210"/>
        <end position="283"/>
    </location>
</feature>
<dbReference type="RefSeq" id="WP_345227500.1">
    <property type="nucleotide sequence ID" value="NZ_BAABHA010000015.1"/>
</dbReference>
<name>A0ABP8JKK2_9BACT</name>
<reference evidence="3" key="1">
    <citation type="journal article" date="2019" name="Int. J. Syst. Evol. Microbiol.">
        <title>The Global Catalogue of Microorganisms (GCM) 10K type strain sequencing project: providing services to taxonomists for standard genome sequencing and annotation.</title>
        <authorList>
            <consortium name="The Broad Institute Genomics Platform"/>
            <consortium name="The Broad Institute Genome Sequencing Center for Infectious Disease"/>
            <person name="Wu L."/>
            <person name="Ma J."/>
        </authorList>
    </citation>
    <scope>NUCLEOTIDE SEQUENCE [LARGE SCALE GENOMIC DNA]</scope>
    <source>
        <strain evidence="3">JCM 17924</strain>
    </source>
</reference>
<accession>A0ABP8JKK2</accession>
<sequence length="294" mass="31005">MNDNLNLDTMQALAEAATPGPWACVSPRFREAINTADDSLHIALANIGPGIPHVANADFIAAANPAWVQAAIAHIKTLEAQIGRPAPSIGGGGATARELFISIAEANGLSVSSLLNRHPEDCSRFLAGLELPATPVVGDTQPGAPSIGGGGAKIELAKVVDEVIIKLKQASWHFDSEDWGDVYSLEYAAITSAYNLGLRAATPVVGDTQQWVKIGEGLPDKEQACLVCRRFEAGAVIFIADFSPAGWDDDIEQNEWISARFIVDSEDGLPEGITHWMPLPKAPAPVSTPTTSPA</sequence>
<dbReference type="Proteomes" id="UP001500454">
    <property type="component" value="Unassembled WGS sequence"/>
</dbReference>
<gene>
    <name evidence="2" type="ORF">GCM10023186_42330</name>
</gene>
<protein>
    <recommendedName>
        <fullName evidence="1">DUF551 domain-containing protein</fullName>
    </recommendedName>
</protein>
<dbReference type="Pfam" id="PF04448">
    <property type="entry name" value="DUF551"/>
    <property type="match status" value="1"/>
</dbReference>
<keyword evidence="3" id="KW-1185">Reference proteome</keyword>
<dbReference type="InterPro" id="IPR007539">
    <property type="entry name" value="DUF551"/>
</dbReference>
<evidence type="ECO:0000259" key="1">
    <source>
        <dbReference type="Pfam" id="PF04448"/>
    </source>
</evidence>
<comment type="caution">
    <text evidence="2">The sequence shown here is derived from an EMBL/GenBank/DDBJ whole genome shotgun (WGS) entry which is preliminary data.</text>
</comment>